<dbReference type="RefSeq" id="WP_213668337.1">
    <property type="nucleotide sequence ID" value="NZ_JAHCDA010000001.1"/>
</dbReference>
<keyword evidence="1" id="KW-0732">Signal</keyword>
<evidence type="ECO:0000313" key="2">
    <source>
        <dbReference type="EMBL" id="MBS7809659.1"/>
    </source>
</evidence>
<sequence length="121" mass="12555">MKRLILAACLTLGLAPVLAAPASAQRAGTYNVTGANPDGTQYTGSLELEQIGLLSFRLTWTIGSETIEGVGMVSGLTFATAFSLGGQPSMGIYEIKPDGEMAGQWTIMGAFGSGTEVIRPQ</sequence>
<comment type="caution">
    <text evidence="2">The sequence shown here is derived from an EMBL/GenBank/DDBJ whole genome shotgun (WGS) entry which is preliminary data.</text>
</comment>
<evidence type="ECO:0000256" key="1">
    <source>
        <dbReference type="SAM" id="SignalP"/>
    </source>
</evidence>
<name>A0ABS5Q7L4_9PROT</name>
<reference evidence="2 3" key="1">
    <citation type="submission" date="2021-05" db="EMBL/GenBank/DDBJ databases">
        <title>Roseococcus sp. XZZS9, whole genome shotgun sequencing project.</title>
        <authorList>
            <person name="Zhao G."/>
            <person name="Shen L."/>
        </authorList>
    </citation>
    <scope>NUCLEOTIDE SEQUENCE [LARGE SCALE GENOMIC DNA]</scope>
    <source>
        <strain evidence="2 3">XZZS9</strain>
    </source>
</reference>
<gene>
    <name evidence="2" type="ORF">KHU32_01835</name>
</gene>
<dbReference type="Proteomes" id="UP000766336">
    <property type="component" value="Unassembled WGS sequence"/>
</dbReference>
<feature type="chain" id="PRO_5046229071" evidence="1">
    <location>
        <begin position="20"/>
        <end position="121"/>
    </location>
</feature>
<evidence type="ECO:0000313" key="3">
    <source>
        <dbReference type="Proteomes" id="UP000766336"/>
    </source>
</evidence>
<protein>
    <submittedName>
        <fullName evidence="2">Uncharacterized protein</fullName>
    </submittedName>
</protein>
<dbReference type="EMBL" id="JAHCDA010000001">
    <property type="protein sequence ID" value="MBS7809659.1"/>
    <property type="molecule type" value="Genomic_DNA"/>
</dbReference>
<keyword evidence="3" id="KW-1185">Reference proteome</keyword>
<accession>A0ABS5Q7L4</accession>
<feature type="signal peptide" evidence="1">
    <location>
        <begin position="1"/>
        <end position="19"/>
    </location>
</feature>
<proteinExistence type="predicted"/>
<organism evidence="2 3">
    <name type="scientific">Roseococcus pinisoli</name>
    <dbReference type="NCBI Taxonomy" id="2835040"/>
    <lineage>
        <taxon>Bacteria</taxon>
        <taxon>Pseudomonadati</taxon>
        <taxon>Pseudomonadota</taxon>
        <taxon>Alphaproteobacteria</taxon>
        <taxon>Acetobacterales</taxon>
        <taxon>Roseomonadaceae</taxon>
        <taxon>Roseococcus</taxon>
    </lineage>
</organism>